<dbReference type="InterPro" id="IPR002563">
    <property type="entry name" value="Flavin_Rdtase-like_dom"/>
</dbReference>
<dbReference type="Proteomes" id="UP000754750">
    <property type="component" value="Unassembled WGS sequence"/>
</dbReference>
<sequence>MLEKIKLEDLSINPFTLIGKEWMLISAGTEQKYNMMTASWGALGVFWGKNVASVYIRPQRYTLEFVNEQEYYALNFFEDSHKKALAYCGAHSGRDVDKTKESRLTPAFDAKAPYFQEAKLVLICRKLHRQLLDPAGFIDPTLDGQWYPEKDYHNIFQGEIVEVLQKK</sequence>
<evidence type="ECO:0000259" key="2">
    <source>
        <dbReference type="Pfam" id="PF01613"/>
    </source>
</evidence>
<protein>
    <submittedName>
        <fullName evidence="3">Flavin reductase family protein</fullName>
    </submittedName>
</protein>
<evidence type="ECO:0000313" key="3">
    <source>
        <dbReference type="EMBL" id="MBE6833334.1"/>
    </source>
</evidence>
<gene>
    <name evidence="3" type="ORF">E7512_07090</name>
</gene>
<dbReference type="PANTHER" id="PTHR43567">
    <property type="entry name" value="FLAVOREDOXIN-RELATED-RELATED"/>
    <property type="match status" value="1"/>
</dbReference>
<dbReference type="InterPro" id="IPR052174">
    <property type="entry name" value="Flavoredoxin"/>
</dbReference>
<evidence type="ECO:0000313" key="4">
    <source>
        <dbReference type="Proteomes" id="UP000754750"/>
    </source>
</evidence>
<dbReference type="Pfam" id="PF01613">
    <property type="entry name" value="Flavin_Reduct"/>
    <property type="match status" value="1"/>
</dbReference>
<dbReference type="EMBL" id="SVNY01000003">
    <property type="protein sequence ID" value="MBE6833334.1"/>
    <property type="molecule type" value="Genomic_DNA"/>
</dbReference>
<dbReference type="InterPro" id="IPR012349">
    <property type="entry name" value="Split_barrel_FMN-bd"/>
</dbReference>
<dbReference type="Gene3D" id="2.30.110.10">
    <property type="entry name" value="Electron Transport, Fmn-binding Protein, Chain A"/>
    <property type="match status" value="1"/>
</dbReference>
<proteinExistence type="inferred from homology"/>
<dbReference type="AlphaFoldDB" id="A0A928KXA7"/>
<comment type="similarity">
    <text evidence="1">Belongs to the flavoredoxin family.</text>
</comment>
<reference evidence="3" key="1">
    <citation type="submission" date="2019-04" db="EMBL/GenBank/DDBJ databases">
        <title>Evolution of Biomass-Degrading Anaerobic Consortia Revealed by Metagenomics.</title>
        <authorList>
            <person name="Peng X."/>
        </authorList>
    </citation>
    <scope>NUCLEOTIDE SEQUENCE</scope>
    <source>
        <strain evidence="3">SIG551</strain>
    </source>
</reference>
<dbReference type="PANTHER" id="PTHR43567:SF5">
    <property type="entry name" value="HYPOTHETICAL CYTOSOLIC PROTEIN"/>
    <property type="match status" value="1"/>
</dbReference>
<comment type="caution">
    <text evidence="3">The sequence shown here is derived from an EMBL/GenBank/DDBJ whole genome shotgun (WGS) entry which is preliminary data.</text>
</comment>
<dbReference type="GO" id="GO:0010181">
    <property type="term" value="F:FMN binding"/>
    <property type="evidence" value="ECO:0007669"/>
    <property type="project" value="InterPro"/>
</dbReference>
<dbReference type="RefSeq" id="WP_020072717.1">
    <property type="nucleotide sequence ID" value="NZ_SVNY01000003.1"/>
</dbReference>
<organism evidence="3 4">
    <name type="scientific">Faecalispora sporosphaeroides</name>
    <dbReference type="NCBI Taxonomy" id="1549"/>
    <lineage>
        <taxon>Bacteria</taxon>
        <taxon>Bacillati</taxon>
        <taxon>Bacillota</taxon>
        <taxon>Clostridia</taxon>
        <taxon>Eubacteriales</taxon>
        <taxon>Oscillospiraceae</taxon>
        <taxon>Faecalispora</taxon>
    </lineage>
</organism>
<dbReference type="SUPFAM" id="SSF50475">
    <property type="entry name" value="FMN-binding split barrel"/>
    <property type="match status" value="1"/>
</dbReference>
<feature type="domain" description="Flavin reductase like" evidence="2">
    <location>
        <begin position="23"/>
        <end position="164"/>
    </location>
</feature>
<accession>A0A928KXA7</accession>
<name>A0A928KXA7_9FIRM</name>
<dbReference type="GO" id="GO:0016646">
    <property type="term" value="F:oxidoreductase activity, acting on the CH-NH group of donors, NAD or NADP as acceptor"/>
    <property type="evidence" value="ECO:0007669"/>
    <property type="project" value="UniProtKB-ARBA"/>
</dbReference>
<evidence type="ECO:0000256" key="1">
    <source>
        <dbReference type="ARBA" id="ARBA00038054"/>
    </source>
</evidence>